<dbReference type="GO" id="GO:0000981">
    <property type="term" value="F:DNA-binding transcription factor activity, RNA polymerase II-specific"/>
    <property type="evidence" value="ECO:0007669"/>
    <property type="project" value="InterPro"/>
</dbReference>
<proteinExistence type="predicted"/>
<evidence type="ECO:0000313" key="6">
    <source>
        <dbReference type="EMBL" id="EEA28691.1"/>
    </source>
</evidence>
<dbReference type="InterPro" id="IPR053178">
    <property type="entry name" value="Osmoadaptation_assoc"/>
</dbReference>
<dbReference type="InterPro" id="IPR001138">
    <property type="entry name" value="Zn2Cys6_DnaBD"/>
</dbReference>
<dbReference type="Pfam" id="PF11951">
    <property type="entry name" value="Fungal_trans_2"/>
    <property type="match status" value="1"/>
</dbReference>
<dbReference type="PROSITE" id="PS00463">
    <property type="entry name" value="ZN2_CY6_FUNGAL_1"/>
    <property type="match status" value="1"/>
</dbReference>
<evidence type="ECO:0000256" key="1">
    <source>
        <dbReference type="ARBA" id="ARBA00023015"/>
    </source>
</evidence>
<dbReference type="GO" id="GO:0003677">
    <property type="term" value="F:DNA binding"/>
    <property type="evidence" value="ECO:0007669"/>
    <property type="project" value="UniProtKB-KW"/>
</dbReference>
<dbReference type="VEuPathDB" id="FungiDB:PMAA_034890"/>
<dbReference type="HOGENOM" id="CLU_021599_2_1_1"/>
<keyword evidence="7" id="KW-1185">Reference proteome</keyword>
<reference evidence="7" key="1">
    <citation type="journal article" date="2015" name="Genome Announc.">
        <title>Genome sequence of the AIDS-associated pathogen Penicillium marneffei (ATCC18224) and its near taxonomic relative Talaromyces stipitatus (ATCC10500).</title>
        <authorList>
            <person name="Nierman W.C."/>
            <person name="Fedorova-Abrams N.D."/>
            <person name="Andrianopoulos A."/>
        </authorList>
    </citation>
    <scope>NUCLEOTIDE SEQUENCE [LARGE SCALE GENOMIC DNA]</scope>
    <source>
        <strain evidence="7">ATCC 18224 / CBS 334.59 / QM 7333</strain>
    </source>
</reference>
<dbReference type="PhylomeDB" id="B6Q726"/>
<dbReference type="GO" id="GO:0008270">
    <property type="term" value="F:zinc ion binding"/>
    <property type="evidence" value="ECO:0007669"/>
    <property type="project" value="InterPro"/>
</dbReference>
<protein>
    <recommendedName>
        <fullName evidence="5">Zn(2)-C6 fungal-type domain-containing protein</fullName>
    </recommendedName>
</protein>
<name>B6Q726_TALMQ</name>
<dbReference type="CDD" id="cd00067">
    <property type="entry name" value="GAL4"/>
    <property type="match status" value="1"/>
</dbReference>
<keyword evidence="2" id="KW-0238">DNA-binding</keyword>
<sequence>MVGVPGKSKGCKTCRKRKIACDLQRPVCANCIKSKRTCLGYDKDVRFIPVRASLTDEKLVVTSSFKTPSQNTIKSHEETQTLQKTSGLTDGISVSSGSRRHRFSLFPASDLLCGLANRQQLLSVFVAACIPTGAGGVIDPSKGWGGPWMLQLPQLFMKTPALQTAVSAIAASILGRQHDDRDFVNESLRFYTSGLRELQKSLWDPHVMFNDEILAVCLCLDLYEAMECLLRLVVLARQAYYNHCMACMRLVEARGAGRHVSGVSHELFLGLRAQGLPVKPLWMTMPWKLRPKRAIDRLVDCLCEASTIFQENDRIQRLGPVEKLESWLESLAKCWKMDSTLQDVYKEYETDFPQPMYWSVLSKETNSADDSIRGKVFPVAYRFPNMTVARSLMLYWAISLLICNGLSLLYQGIASLEFDAGDSHCSNFPECELFYDNMCHCRYLRLQPLGSYKYDISHFPSLGHRADPRISISDVCQSIEYCFDTDIAVWGTWSAGTPLTLVYETVKYLPGLEREVRWMEATLRKLQGRGLRILNYTTTFNQPRVYS</sequence>
<accession>B6Q726</accession>
<dbReference type="Gene3D" id="4.10.240.10">
    <property type="entry name" value="Zn(2)-C6 fungal-type DNA-binding domain"/>
    <property type="match status" value="1"/>
</dbReference>
<dbReference type="PANTHER" id="PTHR38111">
    <property type="entry name" value="ZN(2)-C6 FUNGAL-TYPE DOMAIN-CONTAINING PROTEIN-RELATED"/>
    <property type="match status" value="1"/>
</dbReference>
<dbReference type="STRING" id="441960.B6Q726"/>
<dbReference type="PANTHER" id="PTHR38111:SF11">
    <property type="entry name" value="TRANSCRIPTION FACTOR DOMAIN-CONTAINING PROTEIN-RELATED"/>
    <property type="match status" value="1"/>
</dbReference>
<organism evidence="6 7">
    <name type="scientific">Talaromyces marneffei (strain ATCC 18224 / CBS 334.59 / QM 7333)</name>
    <name type="common">Penicillium marneffei</name>
    <dbReference type="NCBI Taxonomy" id="441960"/>
    <lineage>
        <taxon>Eukaryota</taxon>
        <taxon>Fungi</taxon>
        <taxon>Dikarya</taxon>
        <taxon>Ascomycota</taxon>
        <taxon>Pezizomycotina</taxon>
        <taxon>Eurotiomycetes</taxon>
        <taxon>Eurotiomycetidae</taxon>
        <taxon>Eurotiales</taxon>
        <taxon>Trichocomaceae</taxon>
        <taxon>Talaromyces</taxon>
        <taxon>Talaromyces sect. Talaromyces</taxon>
    </lineage>
</organism>
<evidence type="ECO:0000256" key="3">
    <source>
        <dbReference type="ARBA" id="ARBA00023163"/>
    </source>
</evidence>
<evidence type="ECO:0000313" key="7">
    <source>
        <dbReference type="Proteomes" id="UP000001294"/>
    </source>
</evidence>
<dbReference type="OrthoDB" id="4491390at2759"/>
<dbReference type="InterPro" id="IPR036864">
    <property type="entry name" value="Zn2-C6_fun-type_DNA-bd_sf"/>
</dbReference>
<dbReference type="Proteomes" id="UP000001294">
    <property type="component" value="Unassembled WGS sequence"/>
</dbReference>
<gene>
    <name evidence="6" type="ORF">PMAA_034890</name>
</gene>
<dbReference type="SMART" id="SM00066">
    <property type="entry name" value="GAL4"/>
    <property type="match status" value="1"/>
</dbReference>
<evidence type="ECO:0000256" key="4">
    <source>
        <dbReference type="ARBA" id="ARBA00023242"/>
    </source>
</evidence>
<evidence type="ECO:0000256" key="2">
    <source>
        <dbReference type="ARBA" id="ARBA00023125"/>
    </source>
</evidence>
<dbReference type="InterPro" id="IPR021858">
    <property type="entry name" value="Fun_TF"/>
</dbReference>
<evidence type="ECO:0000259" key="5">
    <source>
        <dbReference type="PROSITE" id="PS50048"/>
    </source>
</evidence>
<dbReference type="Pfam" id="PF00172">
    <property type="entry name" value="Zn_clus"/>
    <property type="match status" value="1"/>
</dbReference>
<dbReference type="EMBL" id="DS995899">
    <property type="protein sequence ID" value="EEA28691.1"/>
    <property type="molecule type" value="Genomic_DNA"/>
</dbReference>
<keyword evidence="1" id="KW-0805">Transcription regulation</keyword>
<dbReference type="PROSITE" id="PS50048">
    <property type="entry name" value="ZN2_CY6_FUNGAL_2"/>
    <property type="match status" value="1"/>
</dbReference>
<keyword evidence="4" id="KW-0539">Nucleus</keyword>
<feature type="domain" description="Zn(2)-C6 fungal-type" evidence="5">
    <location>
        <begin position="10"/>
        <end position="38"/>
    </location>
</feature>
<dbReference type="AlphaFoldDB" id="B6Q726"/>
<dbReference type="SUPFAM" id="SSF57701">
    <property type="entry name" value="Zn2/Cys6 DNA-binding domain"/>
    <property type="match status" value="1"/>
</dbReference>
<keyword evidence="3" id="KW-0804">Transcription</keyword>